<accession>A0A9D1NFM5</accession>
<name>A0A9D1NFM5_9FIRM</name>
<feature type="domain" description="RecJ OB" evidence="8">
    <location>
        <begin position="448"/>
        <end position="540"/>
    </location>
</feature>
<dbReference type="AlphaFoldDB" id="A0A9D1NFM5"/>
<dbReference type="GO" id="GO:0008409">
    <property type="term" value="F:5'-3' exonuclease activity"/>
    <property type="evidence" value="ECO:0007669"/>
    <property type="project" value="InterPro"/>
</dbReference>
<evidence type="ECO:0000256" key="3">
    <source>
        <dbReference type="ARBA" id="ARBA00022722"/>
    </source>
</evidence>
<comment type="caution">
    <text evidence="9">The sequence shown here is derived from an EMBL/GenBank/DDBJ whole genome shotgun (WGS) entry which is preliminary data.</text>
</comment>
<dbReference type="PANTHER" id="PTHR30255">
    <property type="entry name" value="SINGLE-STRANDED-DNA-SPECIFIC EXONUCLEASE RECJ"/>
    <property type="match status" value="1"/>
</dbReference>
<reference evidence="9" key="1">
    <citation type="submission" date="2020-10" db="EMBL/GenBank/DDBJ databases">
        <authorList>
            <person name="Gilroy R."/>
        </authorList>
    </citation>
    <scope>NUCLEOTIDE SEQUENCE</scope>
    <source>
        <strain evidence="9">CHK186-9395</strain>
    </source>
</reference>
<dbReference type="InterPro" id="IPR041122">
    <property type="entry name" value="RecJ_OB"/>
</dbReference>
<keyword evidence="3" id="KW-0540">Nuclease</keyword>
<dbReference type="PANTHER" id="PTHR30255:SF2">
    <property type="entry name" value="SINGLE-STRANDED-DNA-SPECIFIC EXONUCLEASE RECJ"/>
    <property type="match status" value="1"/>
</dbReference>
<comment type="similarity">
    <text evidence="1">Belongs to the RecJ family.</text>
</comment>
<dbReference type="InterPro" id="IPR001667">
    <property type="entry name" value="DDH_dom"/>
</dbReference>
<evidence type="ECO:0000256" key="2">
    <source>
        <dbReference type="ARBA" id="ARBA00019841"/>
    </source>
</evidence>
<dbReference type="GO" id="GO:0003676">
    <property type="term" value="F:nucleic acid binding"/>
    <property type="evidence" value="ECO:0007669"/>
    <property type="project" value="InterPro"/>
</dbReference>
<proteinExistence type="inferred from homology"/>
<evidence type="ECO:0000256" key="4">
    <source>
        <dbReference type="ARBA" id="ARBA00022801"/>
    </source>
</evidence>
<evidence type="ECO:0000259" key="7">
    <source>
        <dbReference type="Pfam" id="PF02272"/>
    </source>
</evidence>
<dbReference type="GO" id="GO:0006310">
    <property type="term" value="P:DNA recombination"/>
    <property type="evidence" value="ECO:0007669"/>
    <property type="project" value="InterPro"/>
</dbReference>
<dbReference type="InterPro" id="IPR038763">
    <property type="entry name" value="DHH_sf"/>
</dbReference>
<dbReference type="InterPro" id="IPR003156">
    <property type="entry name" value="DHHA1_dom"/>
</dbReference>
<evidence type="ECO:0000313" key="10">
    <source>
        <dbReference type="Proteomes" id="UP000886861"/>
    </source>
</evidence>
<dbReference type="SUPFAM" id="SSF64182">
    <property type="entry name" value="DHH phosphoesterases"/>
    <property type="match status" value="1"/>
</dbReference>
<organism evidence="9 10">
    <name type="scientific">Candidatus Caccopulliclostridium gallistercoris</name>
    <dbReference type="NCBI Taxonomy" id="2840719"/>
    <lineage>
        <taxon>Bacteria</taxon>
        <taxon>Bacillati</taxon>
        <taxon>Bacillota</taxon>
        <taxon>Clostridia</taxon>
        <taxon>Candidatus Caccopulliclostridium</taxon>
    </lineage>
</organism>
<protein>
    <recommendedName>
        <fullName evidence="2">Single-stranded-DNA-specific exonuclease RecJ</fullName>
    </recommendedName>
</protein>
<evidence type="ECO:0000313" key="9">
    <source>
        <dbReference type="EMBL" id="HIV01651.1"/>
    </source>
</evidence>
<dbReference type="InterPro" id="IPR051673">
    <property type="entry name" value="SSDNA_exonuclease_RecJ"/>
</dbReference>
<feature type="domain" description="DDH" evidence="6">
    <location>
        <begin position="78"/>
        <end position="210"/>
    </location>
</feature>
<dbReference type="Gene3D" id="3.10.310.30">
    <property type="match status" value="1"/>
</dbReference>
<evidence type="ECO:0000259" key="8">
    <source>
        <dbReference type="Pfam" id="PF17768"/>
    </source>
</evidence>
<evidence type="ECO:0000256" key="1">
    <source>
        <dbReference type="ARBA" id="ARBA00005915"/>
    </source>
</evidence>
<dbReference type="Pfam" id="PF02272">
    <property type="entry name" value="DHHA1"/>
    <property type="match status" value="1"/>
</dbReference>
<keyword evidence="4" id="KW-0378">Hydrolase</keyword>
<dbReference type="NCBIfam" id="TIGR00644">
    <property type="entry name" value="recJ"/>
    <property type="match status" value="1"/>
</dbReference>
<dbReference type="GO" id="GO:0006281">
    <property type="term" value="P:DNA repair"/>
    <property type="evidence" value="ECO:0007669"/>
    <property type="project" value="InterPro"/>
</dbReference>
<dbReference type="InterPro" id="IPR004610">
    <property type="entry name" value="RecJ"/>
</dbReference>
<dbReference type="Pfam" id="PF01368">
    <property type="entry name" value="DHH"/>
    <property type="match status" value="1"/>
</dbReference>
<sequence>MKLLKYFNGSIDASFVHDVMDRFGLSKIIAELVVSRGFNTMEKVEEFLNPKVTHDPFSIRNMDKLVERVKAAISNKEKILIFGDYDVDGISATAIMIKTLNILGVNPKYYLPNRFVDGYGLTCAVIDKLKEKYNPNLIITVDCGISCYKEVEYAKSLGIEIIVTDHHEIPEIIPSGIVLNAKIEGQEYPFRELCGTGLAYKISEAFLGKEARQFLPIAAIATIADIVPLVDENRTIVYKGLKLLDNYLPIGLKMLFKEQKMPLSRANSIDISYKIAPKINASGRMGDAADSLKLYLETDPVEIKKLLEKVSKHNHKRQELCTKVYEDCKRMLENENMSTNKCIILSSKKWDQGILGIVCARLVEEYNRPVFLFSELEEDAKGSARSIPEINVHLLLSSMKDMLETFGGHTVAAGLTLKKENLPIFKQKVNEYILNNINDEVFTPVQYYDIEVAPADLNKALLESMQKLEPFGLANSNPKFKISIDKLDVVPMKNFNYHCQIRMQNKINFVEFNYVPDHNRLKYCKNKSIIFELQSDAYQQTLKGIVRGNHFEYPLLFNKNFNSGNIETLKYCFEKSPRIYDYYTEQDLINFVSAPTNFGTAFVAFNMKDYNDFISNYNMDKIVKLNIFDGLEDKGFNTLFLCPENIDFCRHYERIVFLSPVLDGGYIARINKLSDAKVYLPLNKKANTNFKNLDLSRQTFGKIYNAIKRFKNGFVCKEDLYNKLKLTVSYETFLVCYLTFAELHIIDTYIENGLTKFVINDTIKTDLNKSSVYNMAKLLKNVTE</sequence>
<dbReference type="EMBL" id="DVOJ01000014">
    <property type="protein sequence ID" value="HIV01651.1"/>
    <property type="molecule type" value="Genomic_DNA"/>
</dbReference>
<evidence type="ECO:0000256" key="5">
    <source>
        <dbReference type="ARBA" id="ARBA00022839"/>
    </source>
</evidence>
<gene>
    <name evidence="9" type="primary">recJ</name>
    <name evidence="9" type="ORF">IAA62_03775</name>
</gene>
<keyword evidence="5 9" id="KW-0269">Exonuclease</keyword>
<reference evidence="9" key="2">
    <citation type="journal article" date="2021" name="PeerJ">
        <title>Extensive microbial diversity within the chicken gut microbiome revealed by metagenomics and culture.</title>
        <authorList>
            <person name="Gilroy R."/>
            <person name="Ravi A."/>
            <person name="Getino M."/>
            <person name="Pursley I."/>
            <person name="Horton D.L."/>
            <person name="Alikhan N.F."/>
            <person name="Baker D."/>
            <person name="Gharbi K."/>
            <person name="Hall N."/>
            <person name="Watson M."/>
            <person name="Adriaenssens E.M."/>
            <person name="Foster-Nyarko E."/>
            <person name="Jarju S."/>
            <person name="Secka A."/>
            <person name="Antonio M."/>
            <person name="Oren A."/>
            <person name="Chaudhuri R.R."/>
            <person name="La Ragione R."/>
            <person name="Hildebrand F."/>
            <person name="Pallen M.J."/>
        </authorList>
    </citation>
    <scope>NUCLEOTIDE SEQUENCE</scope>
    <source>
        <strain evidence="9">CHK186-9395</strain>
    </source>
</reference>
<dbReference type="Pfam" id="PF17768">
    <property type="entry name" value="RecJ_OB"/>
    <property type="match status" value="1"/>
</dbReference>
<evidence type="ECO:0000259" key="6">
    <source>
        <dbReference type="Pfam" id="PF01368"/>
    </source>
</evidence>
<dbReference type="Gene3D" id="3.90.1640.30">
    <property type="match status" value="1"/>
</dbReference>
<dbReference type="Proteomes" id="UP000886861">
    <property type="component" value="Unassembled WGS sequence"/>
</dbReference>
<feature type="domain" description="DHHA1" evidence="7">
    <location>
        <begin position="341"/>
        <end position="433"/>
    </location>
</feature>